<accession>A0A5Q0GWA9</accession>
<reference evidence="3" key="1">
    <citation type="journal article" date="2021" name="Curr. Microbiol.">
        <title>Complete genome of nocamycin-producing strain Saccharothrix syringae NRRL B-16468 reveals the biosynthetic potential for secondary metabolites.</title>
        <authorList>
            <person name="Mo X."/>
            <person name="Yang S."/>
        </authorList>
    </citation>
    <scope>NUCLEOTIDE SEQUENCE [LARGE SCALE GENOMIC DNA]</scope>
    <source>
        <strain evidence="3">ATCC 51364 / DSM 43886 / JCM 6844 / KCTC 9398 / NBRC 14523 / NRRL B-16468 / INA 2240</strain>
    </source>
</reference>
<protein>
    <submittedName>
        <fullName evidence="2">ATP-binding protein</fullName>
    </submittedName>
</protein>
<name>A0A5Q0GWA9_SACSY</name>
<proteinExistence type="predicted"/>
<keyword evidence="2" id="KW-0547">Nucleotide-binding</keyword>
<keyword evidence="2" id="KW-0067">ATP-binding</keyword>
<dbReference type="SUPFAM" id="SSF48452">
    <property type="entry name" value="TPR-like"/>
    <property type="match status" value="2"/>
</dbReference>
<dbReference type="Pfam" id="PF13424">
    <property type="entry name" value="TPR_12"/>
    <property type="match status" value="1"/>
</dbReference>
<dbReference type="PROSITE" id="PS50005">
    <property type="entry name" value="TPR"/>
    <property type="match status" value="1"/>
</dbReference>
<dbReference type="OrthoDB" id="4329304at2"/>
<dbReference type="PRINTS" id="PR00364">
    <property type="entry name" value="DISEASERSIST"/>
</dbReference>
<dbReference type="PANTHER" id="PTHR47691">
    <property type="entry name" value="REGULATOR-RELATED"/>
    <property type="match status" value="1"/>
</dbReference>
<dbReference type="RefSeq" id="WP_051765594.1">
    <property type="nucleotide sequence ID" value="NZ_CP034550.1"/>
</dbReference>
<dbReference type="SUPFAM" id="SSF52540">
    <property type="entry name" value="P-loop containing nucleoside triphosphate hydrolases"/>
    <property type="match status" value="1"/>
</dbReference>
<gene>
    <name evidence="2" type="ORF">EKG83_12950</name>
</gene>
<organism evidence="2 3">
    <name type="scientific">Saccharothrix syringae</name>
    <name type="common">Nocardiopsis syringae</name>
    <dbReference type="NCBI Taxonomy" id="103733"/>
    <lineage>
        <taxon>Bacteria</taxon>
        <taxon>Bacillati</taxon>
        <taxon>Actinomycetota</taxon>
        <taxon>Actinomycetes</taxon>
        <taxon>Pseudonocardiales</taxon>
        <taxon>Pseudonocardiaceae</taxon>
        <taxon>Saccharothrix</taxon>
    </lineage>
</organism>
<dbReference type="KEGG" id="ssyi:EKG83_12950"/>
<dbReference type="InterPro" id="IPR027417">
    <property type="entry name" value="P-loop_NTPase"/>
</dbReference>
<dbReference type="InterPro" id="IPR011990">
    <property type="entry name" value="TPR-like_helical_dom_sf"/>
</dbReference>
<dbReference type="Gene3D" id="3.40.50.300">
    <property type="entry name" value="P-loop containing nucleotide triphosphate hydrolases"/>
    <property type="match status" value="1"/>
</dbReference>
<evidence type="ECO:0000313" key="2">
    <source>
        <dbReference type="EMBL" id="QFZ18269.1"/>
    </source>
</evidence>
<keyword evidence="1" id="KW-0802">TPR repeat</keyword>
<evidence type="ECO:0000313" key="3">
    <source>
        <dbReference type="Proteomes" id="UP000325787"/>
    </source>
</evidence>
<dbReference type="Pfam" id="PF13374">
    <property type="entry name" value="TPR_10"/>
    <property type="match status" value="1"/>
</dbReference>
<keyword evidence="3" id="KW-1185">Reference proteome</keyword>
<dbReference type="AlphaFoldDB" id="A0A5Q0GWA9"/>
<dbReference type="Proteomes" id="UP000325787">
    <property type="component" value="Chromosome"/>
</dbReference>
<feature type="repeat" description="TPR" evidence="1">
    <location>
        <begin position="593"/>
        <end position="626"/>
    </location>
</feature>
<evidence type="ECO:0000256" key="1">
    <source>
        <dbReference type="PROSITE-ProRule" id="PRU00339"/>
    </source>
</evidence>
<dbReference type="EMBL" id="CP034550">
    <property type="protein sequence ID" value="QFZ18269.1"/>
    <property type="molecule type" value="Genomic_DNA"/>
</dbReference>
<dbReference type="GO" id="GO:0005524">
    <property type="term" value="F:ATP binding"/>
    <property type="evidence" value="ECO:0007669"/>
    <property type="project" value="UniProtKB-KW"/>
</dbReference>
<sequence length="708" mass="77619">MTDDPVRNAVVGNVLGNVVQVGSATLVPPEARPVAVAGLPPPAVFVGREAELARLGDALRPGAPEAVLVWSIGGLPGVGKTALAVFAARRAIEAGWFPGGVVMTDLRGYDDPQLRVTASTALASLLGALGVAGGHIPPGAEDRARLWRSILADRERMLVLADNVSDPDQVLPLLPGTTRHQVLITSRHRLAGLDHARLLDLDVLDQGDAVRMLAEVLRMGDPQDTRTHDLAACERVARLCGRLPLAVRVAAALLVAEPERSVPDLAEALADERNRLRELDHGGSLAVRAAFDLSYRQLSTGQAELLRLAALDPGPDVGTDTVAAIAGTDRATALRGIRALRAAHLVQPAQQPDRWRMHDLVKLYAAEKAADPERGAAITRLLDHYLGLVRDSLDQERYLRHEAEVIRWLDTERANLVAITDLARAENHPRHLVGLALGLNEYLAFRRLWTERIAVQYAALSAARSLDDVAAEAQLLVDLGYAHRWNRFFEDAVNHLRDALPLFRSLGDRVGFGTALNRLGELYRETGRPGWAMACHRWARDLFRAAGDVQGHFSTLHNMAVLHRQQHNHDRALALHLEAMALVRELHLPLLEGRTLDHLGLTYREMGRFDDAIEHHRQNLRIAQEAQDHHGYARTMTNLAVTYRVAGRPAEAVDCHLRVVHVLRGLGARGELATALRELASTYRELGQDDEAARCSLEADRTDPADRP</sequence>
<dbReference type="InterPro" id="IPR019734">
    <property type="entry name" value="TPR_rpt"/>
</dbReference>
<dbReference type="PANTHER" id="PTHR47691:SF3">
    <property type="entry name" value="HTH-TYPE TRANSCRIPTIONAL REGULATOR RV0890C-RELATED"/>
    <property type="match status" value="1"/>
</dbReference>
<dbReference type="SMART" id="SM00028">
    <property type="entry name" value="TPR"/>
    <property type="match status" value="6"/>
</dbReference>
<dbReference type="Gene3D" id="1.25.40.10">
    <property type="entry name" value="Tetratricopeptide repeat domain"/>
    <property type="match status" value="1"/>
</dbReference>